<dbReference type="Proteomes" id="UP000077755">
    <property type="component" value="Chromosome 9"/>
</dbReference>
<protein>
    <submittedName>
        <fullName evidence="1">Uncharacterized protein</fullName>
    </submittedName>
</protein>
<sequence>MKSGPVLAQKTLDKTISNYGVRLAAARAAQDSILSGSPEPAVYMYTVLYQIAKYSSSLGGHLFIACAGWPSK</sequence>
<dbReference type="EMBL" id="CP093351">
    <property type="protein sequence ID" value="WOH13884.1"/>
    <property type="molecule type" value="Genomic_DNA"/>
</dbReference>
<dbReference type="AlphaFoldDB" id="A0A175YDD1"/>
<proteinExistence type="predicted"/>
<name>A0A175YDD1_DAUCS</name>
<reference evidence="1" key="1">
    <citation type="journal article" date="2016" name="Nat. Genet.">
        <title>A high-quality carrot genome assembly provides new insights into carotenoid accumulation and asterid genome evolution.</title>
        <authorList>
            <person name="Iorizzo M."/>
            <person name="Ellison S."/>
            <person name="Senalik D."/>
            <person name="Zeng P."/>
            <person name="Satapoomin P."/>
            <person name="Huang J."/>
            <person name="Bowman M."/>
            <person name="Iovene M."/>
            <person name="Sanseverino W."/>
            <person name="Cavagnaro P."/>
            <person name="Yildiz M."/>
            <person name="Macko-Podgorni A."/>
            <person name="Moranska E."/>
            <person name="Grzebelus E."/>
            <person name="Grzebelus D."/>
            <person name="Ashrafi H."/>
            <person name="Zheng Z."/>
            <person name="Cheng S."/>
            <person name="Spooner D."/>
            <person name="Van Deynze A."/>
            <person name="Simon P."/>
        </authorList>
    </citation>
    <scope>NUCLEOTIDE SEQUENCE</scope>
    <source>
        <tissue evidence="1">Leaf</tissue>
    </source>
</reference>
<organism evidence="1 2">
    <name type="scientific">Daucus carota subsp. sativus</name>
    <name type="common">Carrot</name>
    <dbReference type="NCBI Taxonomy" id="79200"/>
    <lineage>
        <taxon>Eukaryota</taxon>
        <taxon>Viridiplantae</taxon>
        <taxon>Streptophyta</taxon>
        <taxon>Embryophyta</taxon>
        <taxon>Tracheophyta</taxon>
        <taxon>Spermatophyta</taxon>
        <taxon>Magnoliopsida</taxon>
        <taxon>eudicotyledons</taxon>
        <taxon>Gunneridae</taxon>
        <taxon>Pentapetalae</taxon>
        <taxon>asterids</taxon>
        <taxon>campanulids</taxon>
        <taxon>Apiales</taxon>
        <taxon>Apiaceae</taxon>
        <taxon>Apioideae</taxon>
        <taxon>Scandiceae</taxon>
        <taxon>Daucinae</taxon>
        <taxon>Daucus</taxon>
        <taxon>Daucus sect. Daucus</taxon>
    </lineage>
</organism>
<keyword evidence="2" id="KW-1185">Reference proteome</keyword>
<evidence type="ECO:0000313" key="2">
    <source>
        <dbReference type="Proteomes" id="UP000077755"/>
    </source>
</evidence>
<evidence type="ECO:0000313" key="1">
    <source>
        <dbReference type="EMBL" id="WOH13884.1"/>
    </source>
</evidence>
<accession>A0A175YDD1</accession>
<gene>
    <name evidence="1" type="ORF">DCAR_0933397</name>
</gene>
<dbReference type="Gramene" id="KZM81447">
    <property type="protein sequence ID" value="KZM81447"/>
    <property type="gene ID" value="DCAR_029060"/>
</dbReference>
<reference evidence="1" key="2">
    <citation type="submission" date="2022-03" db="EMBL/GenBank/DDBJ databases">
        <title>Draft title - Genomic analysis of global carrot germplasm unveils the trajectory of domestication and the origin of high carotenoid orange carrot.</title>
        <authorList>
            <person name="Iorizzo M."/>
            <person name="Ellison S."/>
            <person name="Senalik D."/>
            <person name="Macko-Podgorni A."/>
            <person name="Grzebelus D."/>
            <person name="Bostan H."/>
            <person name="Rolling W."/>
            <person name="Curaba J."/>
            <person name="Simon P."/>
        </authorList>
    </citation>
    <scope>NUCLEOTIDE SEQUENCE</scope>
    <source>
        <tissue evidence="1">Leaf</tissue>
    </source>
</reference>